<organism evidence="2 3">
    <name type="scientific">Vairimorpha ceranae</name>
    <dbReference type="NCBI Taxonomy" id="40302"/>
    <lineage>
        <taxon>Eukaryota</taxon>
        <taxon>Fungi</taxon>
        <taxon>Fungi incertae sedis</taxon>
        <taxon>Microsporidia</taxon>
        <taxon>Nosematidae</taxon>
        <taxon>Vairimorpha</taxon>
    </lineage>
</organism>
<feature type="transmembrane region" description="Helical" evidence="1">
    <location>
        <begin position="39"/>
        <end position="62"/>
    </location>
</feature>
<gene>
    <name evidence="2" type="ORF">AAJ76_6000102835</name>
</gene>
<comment type="caution">
    <text evidence="2">The sequence shown here is derived from an EMBL/GenBank/DDBJ whole genome shotgun (WGS) entry which is preliminary data.</text>
</comment>
<keyword evidence="3" id="KW-1185">Reference proteome</keyword>
<feature type="transmembrane region" description="Helical" evidence="1">
    <location>
        <begin position="7"/>
        <end position="27"/>
    </location>
</feature>
<feature type="transmembrane region" description="Helical" evidence="1">
    <location>
        <begin position="106"/>
        <end position="125"/>
    </location>
</feature>
<feature type="transmembrane region" description="Helical" evidence="1">
    <location>
        <begin position="155"/>
        <end position="172"/>
    </location>
</feature>
<dbReference type="OrthoDB" id="2189450at2759"/>
<feature type="transmembrane region" description="Helical" evidence="1">
    <location>
        <begin position="83"/>
        <end position="100"/>
    </location>
</feature>
<protein>
    <submittedName>
        <fullName evidence="2">Uncharacterized protein</fullName>
    </submittedName>
</protein>
<dbReference type="RefSeq" id="XP_024331925.1">
    <property type="nucleotide sequence ID" value="XM_024476064.1"/>
</dbReference>
<dbReference type="AlphaFoldDB" id="A0A0F9WTN7"/>
<keyword evidence="1" id="KW-0812">Transmembrane</keyword>
<proteinExistence type="predicted"/>
<feature type="transmembrane region" description="Helical" evidence="1">
    <location>
        <begin position="132"/>
        <end position="149"/>
    </location>
</feature>
<reference evidence="2 3" key="1">
    <citation type="journal article" date="2015" name="Environ. Microbiol.">
        <title>Genome analyses suggest the presence of polyploidy and recent human-driven expansions in eight global populations of the honeybee pathogen Nosema ceranae.</title>
        <authorList>
            <person name="Pelin A."/>
            <person name="Selman M."/>
            <person name="Aris-Brosou S."/>
            <person name="Farinelli L."/>
            <person name="Corradi N."/>
        </authorList>
    </citation>
    <scope>NUCLEOTIDE SEQUENCE [LARGE SCALE GENOMIC DNA]</scope>
    <source>
        <strain evidence="2 3">PA08 1199</strain>
    </source>
</reference>
<dbReference type="EMBL" id="JPQZ01000006">
    <property type="protein sequence ID" value="KKO76183.1"/>
    <property type="molecule type" value="Genomic_DNA"/>
</dbReference>
<dbReference type="VEuPathDB" id="MicrosporidiaDB:AAJ76_6000102835"/>
<keyword evidence="1" id="KW-0472">Membrane</keyword>
<dbReference type="Proteomes" id="UP000034350">
    <property type="component" value="Unassembled WGS sequence"/>
</dbReference>
<dbReference type="VEuPathDB" id="MicrosporidiaDB:NCER_100804"/>
<dbReference type="GeneID" id="36321012"/>
<evidence type="ECO:0000313" key="2">
    <source>
        <dbReference type="EMBL" id="KKO76183.1"/>
    </source>
</evidence>
<name>A0A0F9WTN7_9MICR</name>
<accession>A0A0F9WTN7</accession>
<evidence type="ECO:0000256" key="1">
    <source>
        <dbReference type="SAM" id="Phobius"/>
    </source>
</evidence>
<keyword evidence="1" id="KW-1133">Transmembrane helix</keyword>
<sequence>MLNKITNLYFTILPFITFITSFTPLILHGHIKKGMSKNFFIFFYINCLIFNFFIKNFNLYLLHILRRAIECLIFRYNHSKMNYIQFIHGIIYYIFLSLHLRDIEEINLPVFILLNVFQTLTHILVFRYKRFVYSHYFSEFLIYLYLFYIKKSKELFYNTMYLIIFILTSIINRNKKYL</sequence>
<evidence type="ECO:0000313" key="3">
    <source>
        <dbReference type="Proteomes" id="UP000034350"/>
    </source>
</evidence>